<dbReference type="EMBL" id="OJIN01000093">
    <property type="protein sequence ID" value="SPD73380.1"/>
    <property type="molecule type" value="Genomic_DNA"/>
</dbReference>
<dbReference type="SUPFAM" id="SSF52467">
    <property type="entry name" value="DHS-like NAD/FAD-binding domain"/>
    <property type="match status" value="1"/>
</dbReference>
<organism evidence="1">
    <name type="scientific">uncultured Desulfobacterium sp</name>
    <dbReference type="NCBI Taxonomy" id="201089"/>
    <lineage>
        <taxon>Bacteria</taxon>
        <taxon>Pseudomonadati</taxon>
        <taxon>Thermodesulfobacteriota</taxon>
        <taxon>Desulfobacteria</taxon>
        <taxon>Desulfobacterales</taxon>
        <taxon>Desulfobacteriaceae</taxon>
        <taxon>Desulfobacterium</taxon>
        <taxon>environmental samples</taxon>
    </lineage>
</organism>
<sequence length="357" mass="41747">MQFRKDEIIFLLGAGASVDAGIPASCDMINRLEDLLKTEAWKKFAPLYNFVKSAIIYADGIKGKFEYANFNIERLVNTLDELRKSDEHPLFPFIGAWNPKLPEVTENDFGNLGFFRKKIVEELSQQWVHSEYDENSQYYEGLSRFQKEYQHLLRVFTLNYDLCVEKSCKQSGVERGFGEDKFWDWKIFDNEAQLESNIFLYKLHGSIDWTRDKSGKLTYKDKGIPSDQIEIIFGTTYKLQYIDPFLFFAYEFRKRLMTDVQLLICVGYGFADEHINGIIAQALNGDHSRKMLVITLFDSQKHDETLLYIRNALKLTREDNVILWNHKAKEFFSDKLSVEELTTIFPNEEAPFEEIAD</sequence>
<proteinExistence type="predicted"/>
<dbReference type="Pfam" id="PF13289">
    <property type="entry name" value="SIR2_2"/>
    <property type="match status" value="1"/>
</dbReference>
<accession>A0A445MV67</accession>
<reference evidence="1" key="1">
    <citation type="submission" date="2018-01" db="EMBL/GenBank/DDBJ databases">
        <authorList>
            <person name="Regsiter A."/>
            <person name="William W."/>
        </authorList>
    </citation>
    <scope>NUCLEOTIDE SEQUENCE</scope>
    <source>
        <strain evidence="1">TRIP AH-1</strain>
    </source>
</reference>
<name>A0A445MV67_9BACT</name>
<dbReference type="AlphaFoldDB" id="A0A445MV67"/>
<dbReference type="InterPro" id="IPR029035">
    <property type="entry name" value="DHS-like_NAD/FAD-binding_dom"/>
</dbReference>
<protein>
    <submittedName>
        <fullName evidence="1">Uncharacterized protein</fullName>
    </submittedName>
</protein>
<evidence type="ECO:0000313" key="1">
    <source>
        <dbReference type="EMBL" id="SPD73380.1"/>
    </source>
</evidence>
<gene>
    <name evidence="1" type="ORF">PITCH_A1820009</name>
</gene>